<dbReference type="PROSITE" id="PS01094">
    <property type="entry name" value="UPF0076"/>
    <property type="match status" value="1"/>
</dbReference>
<protein>
    <submittedName>
        <fullName evidence="2">RidA family protein</fullName>
    </submittedName>
</protein>
<dbReference type="FunFam" id="3.30.1330.40:FF:000001">
    <property type="entry name" value="L-PSP family endoribonuclease"/>
    <property type="match status" value="1"/>
</dbReference>
<comment type="similarity">
    <text evidence="1">Belongs to the RutC family.</text>
</comment>
<dbReference type="PANTHER" id="PTHR11803">
    <property type="entry name" value="2-IMINOBUTANOATE/2-IMINOPROPANOATE DEAMINASE RIDA"/>
    <property type="match status" value="1"/>
</dbReference>
<reference evidence="2" key="2">
    <citation type="journal article" date="2021" name="PeerJ">
        <title>Extensive microbial diversity within the chicken gut microbiome revealed by metagenomics and culture.</title>
        <authorList>
            <person name="Gilroy R."/>
            <person name="Ravi A."/>
            <person name="Getino M."/>
            <person name="Pursley I."/>
            <person name="Horton D.L."/>
            <person name="Alikhan N.F."/>
            <person name="Baker D."/>
            <person name="Gharbi K."/>
            <person name="Hall N."/>
            <person name="Watson M."/>
            <person name="Adriaenssens E.M."/>
            <person name="Foster-Nyarko E."/>
            <person name="Jarju S."/>
            <person name="Secka A."/>
            <person name="Antonio M."/>
            <person name="Oren A."/>
            <person name="Chaudhuri R.R."/>
            <person name="La Ragione R."/>
            <person name="Hildebrand F."/>
            <person name="Pallen M.J."/>
        </authorList>
    </citation>
    <scope>NUCLEOTIDE SEQUENCE</scope>
    <source>
        <strain evidence="2">10037</strain>
    </source>
</reference>
<dbReference type="Gene3D" id="3.30.1330.40">
    <property type="entry name" value="RutC-like"/>
    <property type="match status" value="1"/>
</dbReference>
<dbReference type="InterPro" id="IPR006056">
    <property type="entry name" value="RidA"/>
</dbReference>
<dbReference type="AlphaFoldDB" id="A0A9D9I573"/>
<evidence type="ECO:0000256" key="1">
    <source>
        <dbReference type="ARBA" id="ARBA00010552"/>
    </source>
</evidence>
<dbReference type="CDD" id="cd00448">
    <property type="entry name" value="YjgF_YER057c_UK114_family"/>
    <property type="match status" value="1"/>
</dbReference>
<evidence type="ECO:0000313" key="2">
    <source>
        <dbReference type="EMBL" id="MBO8465251.1"/>
    </source>
</evidence>
<evidence type="ECO:0000313" key="3">
    <source>
        <dbReference type="Proteomes" id="UP000823597"/>
    </source>
</evidence>
<gene>
    <name evidence="2" type="ORF">IAB93_04550</name>
</gene>
<dbReference type="SUPFAM" id="SSF55298">
    <property type="entry name" value="YjgF-like"/>
    <property type="match status" value="1"/>
</dbReference>
<dbReference type="NCBIfam" id="TIGR00004">
    <property type="entry name" value="Rid family detoxifying hydrolase"/>
    <property type="match status" value="1"/>
</dbReference>
<dbReference type="GO" id="GO:0005829">
    <property type="term" value="C:cytosol"/>
    <property type="evidence" value="ECO:0007669"/>
    <property type="project" value="TreeGrafter"/>
</dbReference>
<dbReference type="Pfam" id="PF01042">
    <property type="entry name" value="Ribonuc_L-PSP"/>
    <property type="match status" value="1"/>
</dbReference>
<dbReference type="PANTHER" id="PTHR11803:SF58">
    <property type="entry name" value="PROTEIN HMF1-RELATED"/>
    <property type="match status" value="1"/>
</dbReference>
<proteinExistence type="inferred from homology"/>
<dbReference type="EMBL" id="JADIME010000044">
    <property type="protein sequence ID" value="MBO8465251.1"/>
    <property type="molecule type" value="Genomic_DNA"/>
</dbReference>
<dbReference type="GO" id="GO:0019239">
    <property type="term" value="F:deaminase activity"/>
    <property type="evidence" value="ECO:0007669"/>
    <property type="project" value="TreeGrafter"/>
</dbReference>
<dbReference type="InterPro" id="IPR035959">
    <property type="entry name" value="RutC-like_sf"/>
</dbReference>
<dbReference type="Proteomes" id="UP000823597">
    <property type="component" value="Unassembled WGS sequence"/>
</dbReference>
<name>A0A9D9I573_9BACT</name>
<accession>A0A9D9I573</accession>
<dbReference type="InterPro" id="IPR019897">
    <property type="entry name" value="RidA_CS"/>
</dbReference>
<organism evidence="2 3">
    <name type="scientific">Candidatus Merdivivens pullistercoris</name>
    <dbReference type="NCBI Taxonomy" id="2840873"/>
    <lineage>
        <taxon>Bacteria</taxon>
        <taxon>Pseudomonadati</taxon>
        <taxon>Bacteroidota</taxon>
        <taxon>Bacteroidia</taxon>
        <taxon>Bacteroidales</taxon>
        <taxon>Muribaculaceae</taxon>
        <taxon>Muribaculaceae incertae sedis</taxon>
        <taxon>Candidatus Merdivivens</taxon>
    </lineage>
</organism>
<dbReference type="InterPro" id="IPR006175">
    <property type="entry name" value="YjgF/YER057c/UK114"/>
</dbReference>
<comment type="caution">
    <text evidence="2">The sequence shown here is derived from an EMBL/GenBank/DDBJ whole genome shotgun (WGS) entry which is preliminary data.</text>
</comment>
<sequence>MKKVISSPKAPAAVGPYSQAIEINGMLFVSGQLPTNPATGKAPETIEEQTRQSLANAAAILEEAGYSFADVVKTTVLLTDIKDFAAMNAVYAEHFSGAYPARVCYQVAALPMGAKVEIDMIAGK</sequence>
<reference evidence="2" key="1">
    <citation type="submission" date="2020-10" db="EMBL/GenBank/DDBJ databases">
        <authorList>
            <person name="Gilroy R."/>
        </authorList>
    </citation>
    <scope>NUCLEOTIDE SEQUENCE</scope>
    <source>
        <strain evidence="2">10037</strain>
    </source>
</reference>